<evidence type="ECO:0000313" key="5">
    <source>
        <dbReference type="Proteomes" id="UP000069940"/>
    </source>
</evidence>
<dbReference type="Proteomes" id="UP000069940">
    <property type="component" value="Unassembled WGS sequence"/>
</dbReference>
<dbReference type="PRINTS" id="PR00947">
    <property type="entry name" value="CUTICLE"/>
</dbReference>
<evidence type="ECO:0008006" key="6">
    <source>
        <dbReference type="Google" id="ProtNLM"/>
    </source>
</evidence>
<sequence>MAFKFILVVSLVAAVNAMPQHGYQHGYASSHQSIQLHTAHAAPVHHVAAIHAAPIQHAIVKQVEHHAPANYEFSYSVHDEHTGDIKSQHETRHGDEVRGQYTLLDADGHHRIVDYHADHHNGFNAVVRREPTNIKIAQPVHKIIAQPIHVAAVAHHHAAPVSHASISHHVAPIAHISHVAPVAHASYAHYAPVAAYQSHGGHHATSHVTHHHF</sequence>
<reference evidence="4" key="2">
    <citation type="submission" date="2025-05" db="UniProtKB">
        <authorList>
            <consortium name="EnsemblMetazoa"/>
        </authorList>
    </citation>
    <scope>IDENTIFICATION</scope>
    <source>
        <strain evidence="4">Foshan</strain>
    </source>
</reference>
<dbReference type="InterPro" id="IPR000618">
    <property type="entry name" value="Insect_cuticle"/>
</dbReference>
<evidence type="ECO:0000313" key="4">
    <source>
        <dbReference type="EnsemblMetazoa" id="AALFPA23_017421.P25420"/>
    </source>
</evidence>
<dbReference type="PROSITE" id="PS51155">
    <property type="entry name" value="CHIT_BIND_RR_2"/>
    <property type="match status" value="1"/>
</dbReference>
<evidence type="ECO:0000256" key="1">
    <source>
        <dbReference type="ARBA" id="ARBA00022460"/>
    </source>
</evidence>
<keyword evidence="1 2" id="KW-0193">Cuticle</keyword>
<dbReference type="RefSeq" id="XP_062706996.1">
    <property type="nucleotide sequence ID" value="XM_062851012.1"/>
</dbReference>
<feature type="signal peptide" evidence="3">
    <location>
        <begin position="1"/>
        <end position="17"/>
    </location>
</feature>
<proteinExistence type="predicted"/>
<feature type="chain" id="PRO_5047354301" description="Pupal cuticle protein" evidence="3">
    <location>
        <begin position="18"/>
        <end position="213"/>
    </location>
</feature>
<keyword evidence="3" id="KW-0732">Signal</keyword>
<dbReference type="PANTHER" id="PTHR12236">
    <property type="entry name" value="STRUCTURAL CONTITUENT OF CUTICLE"/>
    <property type="match status" value="1"/>
</dbReference>
<dbReference type="InterPro" id="IPR051217">
    <property type="entry name" value="Insect_Cuticle_Struc_Prot"/>
</dbReference>
<dbReference type="PANTHER" id="PTHR12236:SF46">
    <property type="entry name" value="CUTICULAR PROTEIN 30B-RELATED"/>
    <property type="match status" value="1"/>
</dbReference>
<reference evidence="5" key="1">
    <citation type="journal article" date="2015" name="Proc. Natl. Acad. Sci. U.S.A.">
        <title>Genome sequence of the Asian Tiger mosquito, Aedes albopictus, reveals insights into its biology, genetics, and evolution.</title>
        <authorList>
            <person name="Chen X.G."/>
            <person name="Jiang X."/>
            <person name="Gu J."/>
            <person name="Xu M."/>
            <person name="Wu Y."/>
            <person name="Deng Y."/>
            <person name="Zhang C."/>
            <person name="Bonizzoni M."/>
            <person name="Dermauw W."/>
            <person name="Vontas J."/>
            <person name="Armbruster P."/>
            <person name="Huang X."/>
            <person name="Yang Y."/>
            <person name="Zhang H."/>
            <person name="He W."/>
            <person name="Peng H."/>
            <person name="Liu Y."/>
            <person name="Wu K."/>
            <person name="Chen J."/>
            <person name="Lirakis M."/>
            <person name="Topalis P."/>
            <person name="Van Leeuwen T."/>
            <person name="Hall A.B."/>
            <person name="Jiang X."/>
            <person name="Thorpe C."/>
            <person name="Mueller R.L."/>
            <person name="Sun C."/>
            <person name="Waterhouse R.M."/>
            <person name="Yan G."/>
            <person name="Tu Z.J."/>
            <person name="Fang X."/>
            <person name="James A.A."/>
        </authorList>
    </citation>
    <scope>NUCLEOTIDE SEQUENCE [LARGE SCALE GENOMIC DNA]</scope>
    <source>
        <strain evidence="5">Foshan</strain>
    </source>
</reference>
<dbReference type="EnsemblMetazoa" id="AALFPA23_017421.R25420">
    <property type="protein sequence ID" value="AALFPA23_017421.P25420"/>
    <property type="gene ID" value="AALFPA23_017421"/>
</dbReference>
<organism evidence="4 5">
    <name type="scientific">Aedes albopictus</name>
    <name type="common">Asian tiger mosquito</name>
    <name type="synonym">Stegomyia albopicta</name>
    <dbReference type="NCBI Taxonomy" id="7160"/>
    <lineage>
        <taxon>Eukaryota</taxon>
        <taxon>Metazoa</taxon>
        <taxon>Ecdysozoa</taxon>
        <taxon>Arthropoda</taxon>
        <taxon>Hexapoda</taxon>
        <taxon>Insecta</taxon>
        <taxon>Pterygota</taxon>
        <taxon>Neoptera</taxon>
        <taxon>Endopterygota</taxon>
        <taxon>Diptera</taxon>
        <taxon>Nematocera</taxon>
        <taxon>Culicoidea</taxon>
        <taxon>Culicidae</taxon>
        <taxon>Culicinae</taxon>
        <taxon>Aedini</taxon>
        <taxon>Aedes</taxon>
        <taxon>Stegomyia</taxon>
    </lineage>
</organism>
<evidence type="ECO:0000256" key="3">
    <source>
        <dbReference type="SAM" id="SignalP"/>
    </source>
</evidence>
<accession>A0ABM1ZDC2</accession>
<keyword evidence="5" id="KW-1185">Reference proteome</keyword>
<protein>
    <recommendedName>
        <fullName evidence="6">Pupal cuticle protein</fullName>
    </recommendedName>
</protein>
<name>A0ABM1ZDC2_AEDAL</name>
<dbReference type="Pfam" id="PF00379">
    <property type="entry name" value="Chitin_bind_4"/>
    <property type="match status" value="1"/>
</dbReference>
<evidence type="ECO:0000256" key="2">
    <source>
        <dbReference type="PROSITE-ProRule" id="PRU00497"/>
    </source>
</evidence>
<dbReference type="InterPro" id="IPR031311">
    <property type="entry name" value="CHIT_BIND_RR_consensus"/>
</dbReference>
<dbReference type="GeneID" id="134287877"/>
<dbReference type="PROSITE" id="PS00233">
    <property type="entry name" value="CHIT_BIND_RR_1"/>
    <property type="match status" value="1"/>
</dbReference>